<dbReference type="SUPFAM" id="SSF57850">
    <property type="entry name" value="RING/U-box"/>
    <property type="match status" value="1"/>
</dbReference>
<dbReference type="SUPFAM" id="SSF57845">
    <property type="entry name" value="B-box zinc-binding domain"/>
    <property type="match status" value="1"/>
</dbReference>
<organism evidence="8 9">
    <name type="scientific">Aldrovandia affinis</name>
    <dbReference type="NCBI Taxonomy" id="143900"/>
    <lineage>
        <taxon>Eukaryota</taxon>
        <taxon>Metazoa</taxon>
        <taxon>Chordata</taxon>
        <taxon>Craniata</taxon>
        <taxon>Vertebrata</taxon>
        <taxon>Euteleostomi</taxon>
        <taxon>Actinopterygii</taxon>
        <taxon>Neopterygii</taxon>
        <taxon>Teleostei</taxon>
        <taxon>Notacanthiformes</taxon>
        <taxon>Halosauridae</taxon>
        <taxon>Aldrovandia</taxon>
    </lineage>
</organism>
<keyword evidence="1" id="KW-0479">Metal-binding</keyword>
<dbReference type="InterPro" id="IPR000315">
    <property type="entry name" value="Znf_B-box"/>
</dbReference>
<evidence type="ECO:0000256" key="2">
    <source>
        <dbReference type="ARBA" id="ARBA00022771"/>
    </source>
</evidence>
<keyword evidence="9" id="KW-1185">Reference proteome</keyword>
<keyword evidence="3" id="KW-0862">Zinc</keyword>
<dbReference type="Gene3D" id="3.30.160.60">
    <property type="entry name" value="Classic Zinc Finger"/>
    <property type="match status" value="1"/>
</dbReference>
<keyword evidence="2 4" id="KW-0863">Zinc-finger</keyword>
<evidence type="ECO:0000313" key="9">
    <source>
        <dbReference type="Proteomes" id="UP001221898"/>
    </source>
</evidence>
<dbReference type="InterPro" id="IPR003613">
    <property type="entry name" value="Ubox_domain"/>
</dbReference>
<dbReference type="SMART" id="SM00184">
    <property type="entry name" value="RING"/>
    <property type="match status" value="1"/>
</dbReference>
<evidence type="ECO:0000256" key="5">
    <source>
        <dbReference type="SAM" id="Coils"/>
    </source>
</evidence>
<dbReference type="PANTHER" id="PTHR24103">
    <property type="entry name" value="E3 UBIQUITIN-PROTEIN LIGASE TRIM"/>
    <property type="match status" value="1"/>
</dbReference>
<dbReference type="SMART" id="SM00504">
    <property type="entry name" value="Ubox"/>
    <property type="match status" value="1"/>
</dbReference>
<dbReference type="Pfam" id="PF00643">
    <property type="entry name" value="zf-B_box"/>
    <property type="match status" value="1"/>
</dbReference>
<protein>
    <submittedName>
        <fullName evidence="8">Uncharacterized protein</fullName>
    </submittedName>
</protein>
<proteinExistence type="predicted"/>
<dbReference type="GO" id="GO:0008270">
    <property type="term" value="F:zinc ion binding"/>
    <property type="evidence" value="ECO:0007669"/>
    <property type="project" value="UniProtKB-KW"/>
</dbReference>
<dbReference type="GO" id="GO:0016567">
    <property type="term" value="P:protein ubiquitination"/>
    <property type="evidence" value="ECO:0007669"/>
    <property type="project" value="InterPro"/>
</dbReference>
<reference evidence="8" key="1">
    <citation type="journal article" date="2023" name="Science">
        <title>Genome structures resolve the early diversification of teleost fishes.</title>
        <authorList>
            <person name="Parey E."/>
            <person name="Louis A."/>
            <person name="Montfort J."/>
            <person name="Bouchez O."/>
            <person name="Roques C."/>
            <person name="Iampietro C."/>
            <person name="Lluch J."/>
            <person name="Castinel A."/>
            <person name="Donnadieu C."/>
            <person name="Desvignes T."/>
            <person name="Floi Bucao C."/>
            <person name="Jouanno E."/>
            <person name="Wen M."/>
            <person name="Mejri S."/>
            <person name="Dirks R."/>
            <person name="Jansen H."/>
            <person name="Henkel C."/>
            <person name="Chen W.J."/>
            <person name="Zahm M."/>
            <person name="Cabau C."/>
            <person name="Klopp C."/>
            <person name="Thompson A.W."/>
            <person name="Robinson-Rechavi M."/>
            <person name="Braasch I."/>
            <person name="Lecointre G."/>
            <person name="Bobe J."/>
            <person name="Postlethwait J.H."/>
            <person name="Berthelot C."/>
            <person name="Roest Crollius H."/>
            <person name="Guiguen Y."/>
        </authorList>
    </citation>
    <scope>NUCLEOTIDE SEQUENCE</scope>
    <source>
        <strain evidence="8">NC1722</strain>
    </source>
</reference>
<dbReference type="PROSITE" id="PS50119">
    <property type="entry name" value="ZF_BBOX"/>
    <property type="match status" value="1"/>
</dbReference>
<dbReference type="PROSITE" id="PS00518">
    <property type="entry name" value="ZF_RING_1"/>
    <property type="match status" value="1"/>
</dbReference>
<sequence>MAAVLSPLEEDLLCPLCCEVFRDPVILRCSHSLCRACLLLCLSSDPLSHKCPVCRSKVPAEDPPRNLALRNLCETFLRERGQGQSARPGFEGPQCGLHQHALALFCLEDEELVCADCVCSAHRDHRFCHVKKAAGLRKEALRTARRTLNVKLGAFKAARDGCDQMGQFVRSQCLDAGSQIRAEFEKLHEALRRDMAARLEALEQEEAKKLRWVESRAEKLEKEISNLSDALCSTKHAISDQDICFLQ</sequence>
<dbReference type="Gene3D" id="3.30.40.10">
    <property type="entry name" value="Zinc/RING finger domain, C3HC4 (zinc finger)"/>
    <property type="match status" value="1"/>
</dbReference>
<dbReference type="InterPro" id="IPR050143">
    <property type="entry name" value="TRIM/RBCC"/>
</dbReference>
<feature type="coiled-coil region" evidence="5">
    <location>
        <begin position="185"/>
        <end position="230"/>
    </location>
</feature>
<dbReference type="InterPro" id="IPR013083">
    <property type="entry name" value="Znf_RING/FYVE/PHD"/>
</dbReference>
<evidence type="ECO:0000259" key="6">
    <source>
        <dbReference type="PROSITE" id="PS50089"/>
    </source>
</evidence>
<gene>
    <name evidence="8" type="ORF">AAFF_G00299560</name>
</gene>
<feature type="domain" description="B box-type" evidence="7">
    <location>
        <begin position="95"/>
        <end position="130"/>
    </location>
</feature>
<dbReference type="InterPro" id="IPR001841">
    <property type="entry name" value="Znf_RING"/>
</dbReference>
<dbReference type="AlphaFoldDB" id="A0AAD7RB44"/>
<evidence type="ECO:0000256" key="3">
    <source>
        <dbReference type="ARBA" id="ARBA00022833"/>
    </source>
</evidence>
<accession>A0AAD7RB44</accession>
<comment type="caution">
    <text evidence="8">The sequence shown here is derived from an EMBL/GenBank/DDBJ whole genome shotgun (WGS) entry which is preliminary data.</text>
</comment>
<dbReference type="InterPro" id="IPR017907">
    <property type="entry name" value="Znf_RING_CS"/>
</dbReference>
<evidence type="ECO:0000313" key="8">
    <source>
        <dbReference type="EMBL" id="KAJ8371861.1"/>
    </source>
</evidence>
<feature type="non-terminal residue" evidence="8">
    <location>
        <position position="247"/>
    </location>
</feature>
<dbReference type="PROSITE" id="PS50089">
    <property type="entry name" value="ZF_RING_2"/>
    <property type="match status" value="1"/>
</dbReference>
<name>A0AAD7RB44_9TELE</name>
<dbReference type="GO" id="GO:0004842">
    <property type="term" value="F:ubiquitin-protein transferase activity"/>
    <property type="evidence" value="ECO:0007669"/>
    <property type="project" value="InterPro"/>
</dbReference>
<evidence type="ECO:0000256" key="4">
    <source>
        <dbReference type="PROSITE-ProRule" id="PRU00024"/>
    </source>
</evidence>
<evidence type="ECO:0000259" key="7">
    <source>
        <dbReference type="PROSITE" id="PS50119"/>
    </source>
</evidence>
<evidence type="ECO:0000256" key="1">
    <source>
        <dbReference type="ARBA" id="ARBA00022723"/>
    </source>
</evidence>
<dbReference type="Pfam" id="PF04564">
    <property type="entry name" value="U-box"/>
    <property type="match status" value="1"/>
</dbReference>
<dbReference type="EMBL" id="JAINUG010000427">
    <property type="protein sequence ID" value="KAJ8371861.1"/>
    <property type="molecule type" value="Genomic_DNA"/>
</dbReference>
<feature type="domain" description="RING-type" evidence="6">
    <location>
        <begin position="14"/>
        <end position="55"/>
    </location>
</feature>
<keyword evidence="5" id="KW-0175">Coiled coil</keyword>
<dbReference type="Proteomes" id="UP001221898">
    <property type="component" value="Unassembled WGS sequence"/>
</dbReference>